<organism evidence="4 5">
    <name type="scientific">Kaistia nematophila</name>
    <dbReference type="NCBI Taxonomy" id="2994654"/>
    <lineage>
        <taxon>Bacteria</taxon>
        <taxon>Pseudomonadati</taxon>
        <taxon>Pseudomonadota</taxon>
        <taxon>Alphaproteobacteria</taxon>
        <taxon>Hyphomicrobiales</taxon>
        <taxon>Kaistiaceae</taxon>
        <taxon>Kaistia</taxon>
    </lineage>
</organism>
<feature type="DNA-binding region" description="OmpR/PhoB-type" evidence="2">
    <location>
        <begin position="1"/>
        <end position="103"/>
    </location>
</feature>
<dbReference type="SMART" id="SM00862">
    <property type="entry name" value="Trans_reg_C"/>
    <property type="match status" value="1"/>
</dbReference>
<dbReference type="InterPro" id="IPR016032">
    <property type="entry name" value="Sig_transdc_resp-reg_C-effctor"/>
</dbReference>
<dbReference type="Gene3D" id="1.10.10.10">
    <property type="entry name" value="Winged helix-like DNA-binding domain superfamily/Winged helix DNA-binding domain"/>
    <property type="match status" value="1"/>
</dbReference>
<feature type="domain" description="OmpR/PhoB-type" evidence="3">
    <location>
        <begin position="1"/>
        <end position="103"/>
    </location>
</feature>
<dbReference type="EMBL" id="JAPKNK010000006">
    <property type="protein sequence ID" value="MCX5570602.1"/>
    <property type="molecule type" value="Genomic_DNA"/>
</dbReference>
<comment type="caution">
    <text evidence="4">The sequence shown here is derived from an EMBL/GenBank/DDBJ whole genome shotgun (WGS) entry which is preliminary data.</text>
</comment>
<dbReference type="Proteomes" id="UP001144805">
    <property type="component" value="Unassembled WGS sequence"/>
</dbReference>
<evidence type="ECO:0000256" key="2">
    <source>
        <dbReference type="PROSITE-ProRule" id="PRU01091"/>
    </source>
</evidence>
<name>A0A9X3IM67_9HYPH</name>
<protein>
    <submittedName>
        <fullName evidence="4">Helix-turn-helix domain-containing protein</fullName>
    </submittedName>
</protein>
<dbReference type="Pfam" id="PF00486">
    <property type="entry name" value="Trans_reg_C"/>
    <property type="match status" value="1"/>
</dbReference>
<dbReference type="SUPFAM" id="SSF46894">
    <property type="entry name" value="C-terminal effector domain of the bipartite response regulators"/>
    <property type="match status" value="1"/>
</dbReference>
<evidence type="ECO:0000313" key="5">
    <source>
        <dbReference type="Proteomes" id="UP001144805"/>
    </source>
</evidence>
<keyword evidence="1 2" id="KW-0238">DNA-binding</keyword>
<dbReference type="GO" id="GO:0003677">
    <property type="term" value="F:DNA binding"/>
    <property type="evidence" value="ECO:0007669"/>
    <property type="project" value="UniProtKB-UniRule"/>
</dbReference>
<evidence type="ECO:0000313" key="4">
    <source>
        <dbReference type="EMBL" id="MCX5570602.1"/>
    </source>
</evidence>
<dbReference type="InterPro" id="IPR001867">
    <property type="entry name" value="OmpR/PhoB-type_DNA-bd"/>
</dbReference>
<sequence>MLEAENAILRDRVATLERDAGLHLHLPPGLGLTPHEARVFLALLKRDVCSKEQLMNAAYDLLHDGELPAIKIIDVFICKIRRKLKPHDISIGTLWGRGYYLDAEARQRANDMITTFNAALSRPAEAA</sequence>
<proteinExistence type="predicted"/>
<accession>A0A9X3IM67</accession>
<dbReference type="CDD" id="cd00383">
    <property type="entry name" value="trans_reg_C"/>
    <property type="match status" value="1"/>
</dbReference>
<keyword evidence="5" id="KW-1185">Reference proteome</keyword>
<evidence type="ECO:0000256" key="1">
    <source>
        <dbReference type="ARBA" id="ARBA00023125"/>
    </source>
</evidence>
<gene>
    <name evidence="4" type="ORF">OSH07_15440</name>
</gene>
<dbReference type="PROSITE" id="PS51755">
    <property type="entry name" value="OMPR_PHOB"/>
    <property type="match status" value="1"/>
</dbReference>
<reference evidence="4" key="1">
    <citation type="submission" date="2022-11" db="EMBL/GenBank/DDBJ databases">
        <title>Biodiversity and phylogenetic relationships of bacteria.</title>
        <authorList>
            <person name="Machado R.A.R."/>
            <person name="Bhat A."/>
            <person name="Loulou A."/>
            <person name="Kallel S."/>
        </authorList>
    </citation>
    <scope>NUCLEOTIDE SEQUENCE</scope>
    <source>
        <strain evidence="4">K-TC2</strain>
    </source>
</reference>
<dbReference type="InterPro" id="IPR036388">
    <property type="entry name" value="WH-like_DNA-bd_sf"/>
</dbReference>
<evidence type="ECO:0000259" key="3">
    <source>
        <dbReference type="PROSITE" id="PS51755"/>
    </source>
</evidence>
<dbReference type="GO" id="GO:0000160">
    <property type="term" value="P:phosphorelay signal transduction system"/>
    <property type="evidence" value="ECO:0007669"/>
    <property type="project" value="InterPro"/>
</dbReference>
<dbReference type="AlphaFoldDB" id="A0A9X3IM67"/>
<dbReference type="GO" id="GO:0006355">
    <property type="term" value="P:regulation of DNA-templated transcription"/>
    <property type="evidence" value="ECO:0007669"/>
    <property type="project" value="InterPro"/>
</dbReference>